<protein>
    <submittedName>
        <fullName evidence="1">DUF6328 family protein</fullName>
    </submittedName>
</protein>
<name>A0ABW5GML3_9PSEU</name>
<dbReference type="Pfam" id="PF19853">
    <property type="entry name" value="DUF6328"/>
    <property type="match status" value="1"/>
</dbReference>
<evidence type="ECO:0000313" key="2">
    <source>
        <dbReference type="Proteomes" id="UP001597419"/>
    </source>
</evidence>
<reference evidence="2" key="1">
    <citation type="journal article" date="2019" name="Int. J. Syst. Evol. Microbiol.">
        <title>The Global Catalogue of Microorganisms (GCM) 10K type strain sequencing project: providing services to taxonomists for standard genome sequencing and annotation.</title>
        <authorList>
            <consortium name="The Broad Institute Genomics Platform"/>
            <consortium name="The Broad Institute Genome Sequencing Center for Infectious Disease"/>
            <person name="Wu L."/>
            <person name="Ma J."/>
        </authorList>
    </citation>
    <scope>NUCLEOTIDE SEQUENCE [LARGE SCALE GENOMIC DNA]</scope>
    <source>
        <strain evidence="2">CGMCC 4.7643</strain>
    </source>
</reference>
<comment type="caution">
    <text evidence="1">The sequence shown here is derived from an EMBL/GenBank/DDBJ whole genome shotgun (WGS) entry which is preliminary data.</text>
</comment>
<dbReference type="EMBL" id="JBHUKU010000014">
    <property type="protein sequence ID" value="MFD2462085.1"/>
    <property type="molecule type" value="Genomic_DNA"/>
</dbReference>
<keyword evidence="2" id="KW-1185">Reference proteome</keyword>
<organism evidence="1 2">
    <name type="scientific">Amycolatopsis samaneae</name>
    <dbReference type="NCBI Taxonomy" id="664691"/>
    <lineage>
        <taxon>Bacteria</taxon>
        <taxon>Bacillati</taxon>
        <taxon>Actinomycetota</taxon>
        <taxon>Actinomycetes</taxon>
        <taxon>Pseudonocardiales</taxon>
        <taxon>Pseudonocardiaceae</taxon>
        <taxon>Amycolatopsis</taxon>
    </lineage>
</organism>
<dbReference type="RefSeq" id="WP_345391525.1">
    <property type="nucleotide sequence ID" value="NZ_BAABHG010000004.1"/>
</dbReference>
<gene>
    <name evidence="1" type="ORF">ACFSYJ_25990</name>
</gene>
<evidence type="ECO:0000313" key="1">
    <source>
        <dbReference type="EMBL" id="MFD2462085.1"/>
    </source>
</evidence>
<proteinExistence type="predicted"/>
<dbReference type="InterPro" id="IPR046291">
    <property type="entry name" value="DUF6328"/>
</dbReference>
<sequence>MSQGTYLDRPQRVEQPDAHDQWNFVARRETPAQRLDRDYAEIPREMSVAQTGVRLLLAFLLTVAFTPRFATLSEFERRVYVGALVLGVRRRRSAVPARAGSLRCSAVLARWLPAVGGQALSRVDKWR</sequence>
<accession>A0ABW5GML3</accession>
<dbReference type="Proteomes" id="UP001597419">
    <property type="component" value="Unassembled WGS sequence"/>
</dbReference>